<protein>
    <recommendedName>
        <fullName evidence="3">DNA binding HTH domain-containing protein</fullName>
    </recommendedName>
</protein>
<gene>
    <name evidence="1" type="ORF">MMG00_02515</name>
</gene>
<sequence>MIINIANTLIANREAIESSHMPYVTFMSLVRKEFSHQALLEHNGNAFQASEALNMNRRTFMTNLGMSASQWKMENMPRDMA</sequence>
<organism evidence="1 2">
    <name type="scientific">Ignatzschineria rhizosphaerae</name>
    <dbReference type="NCBI Taxonomy" id="2923279"/>
    <lineage>
        <taxon>Bacteria</taxon>
        <taxon>Pseudomonadati</taxon>
        <taxon>Pseudomonadota</taxon>
        <taxon>Gammaproteobacteria</taxon>
        <taxon>Cardiobacteriales</taxon>
        <taxon>Ignatzschineriaceae</taxon>
        <taxon>Ignatzschineria</taxon>
    </lineage>
</organism>
<evidence type="ECO:0000313" key="1">
    <source>
        <dbReference type="EMBL" id="UNM96748.1"/>
    </source>
</evidence>
<name>A0ABY3X1J2_9GAMM</name>
<reference evidence="1 2" key="1">
    <citation type="submission" date="2022-03" db="EMBL/GenBank/DDBJ databases">
        <title>Ignatzschineria rhizosphaerae HR5S32.</title>
        <authorList>
            <person name="Sun J.Q."/>
            <person name="Feng J.Y."/>
        </authorList>
    </citation>
    <scope>NUCLEOTIDE SEQUENCE [LARGE SCALE GENOMIC DNA]</scope>
    <source>
        <strain evidence="1 2">HR5S32</strain>
    </source>
</reference>
<dbReference type="Gene3D" id="1.10.10.60">
    <property type="entry name" value="Homeodomain-like"/>
    <property type="match status" value="1"/>
</dbReference>
<dbReference type="InterPro" id="IPR009057">
    <property type="entry name" value="Homeodomain-like_sf"/>
</dbReference>
<evidence type="ECO:0000313" key="2">
    <source>
        <dbReference type="Proteomes" id="UP000829542"/>
    </source>
</evidence>
<dbReference type="SUPFAM" id="SSF46689">
    <property type="entry name" value="Homeodomain-like"/>
    <property type="match status" value="1"/>
</dbReference>
<keyword evidence="2" id="KW-1185">Reference proteome</keyword>
<dbReference type="RefSeq" id="WP_242150918.1">
    <property type="nucleotide sequence ID" value="NZ_CP093379.1"/>
</dbReference>
<accession>A0ABY3X1J2</accession>
<dbReference type="Proteomes" id="UP000829542">
    <property type="component" value="Chromosome"/>
</dbReference>
<evidence type="ECO:0008006" key="3">
    <source>
        <dbReference type="Google" id="ProtNLM"/>
    </source>
</evidence>
<proteinExistence type="predicted"/>
<dbReference type="EMBL" id="CP093379">
    <property type="protein sequence ID" value="UNM96748.1"/>
    <property type="molecule type" value="Genomic_DNA"/>
</dbReference>